<evidence type="ECO:0000256" key="6">
    <source>
        <dbReference type="ARBA" id="ARBA00023136"/>
    </source>
</evidence>
<evidence type="ECO:0000313" key="11">
    <source>
        <dbReference type="EMBL" id="GLB37082.1"/>
    </source>
</evidence>
<dbReference type="PROSITE" id="PS50939">
    <property type="entry name" value="CYTOCHROME_B561"/>
    <property type="match status" value="1"/>
</dbReference>
<sequence length="399" mass="43379">MVKALSTLFVSALLVVNACANLIAGRQAAVTDKQCGSLMCVSATVNGSNVEYVLSSLGKRPLGWMGMGFGRVMASSPMVIMWANDGKVVLSQRSAPREVMPTVDPNPPRIATLVDSLTSLTGDTSSFGYSIPANGDTQQWIIFAYGTQAPGSSAIDAVITQHYEFRTVQLDLSGGSSPTSSGSGSSPTQQPSNPSHDIPFLPYQRMIIAHAIFCVVGFLLLLPAGALLARYLRTFTPTWFTGHWLAQFAVAGPTIIAGVALGIQSVSKAGAFHLNDDHKKLGTALFVLYFVQVVLGAVIHWVKPQDRTRRPIQNYGHAVLGLLIIALAMYQVHLGFTEEWAKTTGREPLPNGVYILFWLWIAFITVLYFAGLTFLPKQFRQESQPQRLPISDSVEEYRD</sequence>
<organism evidence="11 12">
    <name type="scientific">Lyophyllum shimeji</name>
    <name type="common">Hon-shimeji</name>
    <name type="synonym">Tricholoma shimeji</name>
    <dbReference type="NCBI Taxonomy" id="47721"/>
    <lineage>
        <taxon>Eukaryota</taxon>
        <taxon>Fungi</taxon>
        <taxon>Dikarya</taxon>
        <taxon>Basidiomycota</taxon>
        <taxon>Agaricomycotina</taxon>
        <taxon>Agaricomycetes</taxon>
        <taxon>Agaricomycetidae</taxon>
        <taxon>Agaricales</taxon>
        <taxon>Tricholomatineae</taxon>
        <taxon>Lyophyllaceae</taxon>
        <taxon>Lyophyllum</taxon>
    </lineage>
</organism>
<keyword evidence="4" id="KW-0249">Electron transport</keyword>
<dbReference type="EMBL" id="BRPK01000004">
    <property type="protein sequence ID" value="GLB37082.1"/>
    <property type="molecule type" value="Genomic_DNA"/>
</dbReference>
<evidence type="ECO:0000256" key="4">
    <source>
        <dbReference type="ARBA" id="ARBA00022982"/>
    </source>
</evidence>
<dbReference type="OrthoDB" id="19261at2759"/>
<feature type="transmembrane region" description="Helical" evidence="8">
    <location>
        <begin position="314"/>
        <end position="333"/>
    </location>
</feature>
<dbReference type="Pfam" id="PF16010">
    <property type="entry name" value="CDH-cyt"/>
    <property type="match status" value="1"/>
</dbReference>
<name>A0A9P3PKP0_LYOSH</name>
<dbReference type="Proteomes" id="UP001063166">
    <property type="component" value="Unassembled WGS sequence"/>
</dbReference>
<protein>
    <recommendedName>
        <fullName evidence="10">Cytochrome b561 domain-containing protein</fullName>
    </recommendedName>
</protein>
<dbReference type="Gene3D" id="2.60.40.1210">
    <property type="entry name" value="Cellobiose dehydrogenase, cytochrome domain"/>
    <property type="match status" value="1"/>
</dbReference>
<dbReference type="SMART" id="SM00664">
    <property type="entry name" value="DoH"/>
    <property type="match status" value="1"/>
</dbReference>
<dbReference type="AlphaFoldDB" id="A0A9P3PKP0"/>
<dbReference type="CDD" id="cd09630">
    <property type="entry name" value="CDH_like_cytochrome"/>
    <property type="match status" value="1"/>
</dbReference>
<dbReference type="Gene3D" id="1.20.120.1770">
    <property type="match status" value="1"/>
</dbReference>
<dbReference type="PANTHER" id="PTHR47797">
    <property type="entry name" value="DEHYDROGENASE, PUTATIVE (AFU_ORTHOLOGUE AFUA_8G05805)-RELATED"/>
    <property type="match status" value="1"/>
</dbReference>
<dbReference type="InterPro" id="IPR005018">
    <property type="entry name" value="DOMON_domain"/>
</dbReference>
<feature type="domain" description="Cytochrome b561" evidence="10">
    <location>
        <begin position="159"/>
        <end position="375"/>
    </location>
</feature>
<accession>A0A9P3PKP0</accession>
<dbReference type="InterPro" id="IPR006593">
    <property type="entry name" value="Cyt_b561/ferric_Rdtase_TM"/>
</dbReference>
<evidence type="ECO:0000256" key="3">
    <source>
        <dbReference type="ARBA" id="ARBA00022692"/>
    </source>
</evidence>
<dbReference type="SUPFAM" id="SSF49344">
    <property type="entry name" value="CBD9-like"/>
    <property type="match status" value="1"/>
</dbReference>
<reference evidence="11" key="1">
    <citation type="submission" date="2022-07" db="EMBL/GenBank/DDBJ databases">
        <title>The genome of Lyophyllum shimeji provides insight into the initial evolution of ectomycorrhizal fungal genome.</title>
        <authorList>
            <person name="Kobayashi Y."/>
            <person name="Shibata T."/>
            <person name="Hirakawa H."/>
            <person name="Shigenobu S."/>
            <person name="Nishiyama T."/>
            <person name="Yamada A."/>
            <person name="Hasebe M."/>
            <person name="Kawaguchi M."/>
        </authorList>
    </citation>
    <scope>NUCLEOTIDE SEQUENCE</scope>
    <source>
        <strain evidence="11">AT787</strain>
    </source>
</reference>
<feature type="chain" id="PRO_5040456624" description="Cytochrome b561 domain-containing protein" evidence="9">
    <location>
        <begin position="21"/>
        <end position="399"/>
    </location>
</feature>
<feature type="transmembrane region" description="Helical" evidence="8">
    <location>
        <begin position="353"/>
        <end position="375"/>
    </location>
</feature>
<evidence type="ECO:0000256" key="9">
    <source>
        <dbReference type="SAM" id="SignalP"/>
    </source>
</evidence>
<evidence type="ECO:0000313" key="12">
    <source>
        <dbReference type="Proteomes" id="UP001063166"/>
    </source>
</evidence>
<proteinExistence type="predicted"/>
<feature type="transmembrane region" description="Helical" evidence="8">
    <location>
        <begin position="283"/>
        <end position="302"/>
    </location>
</feature>
<dbReference type="SMART" id="SM00665">
    <property type="entry name" value="B561"/>
    <property type="match status" value="1"/>
</dbReference>
<keyword evidence="3 8" id="KW-0812">Transmembrane</keyword>
<feature type="region of interest" description="Disordered" evidence="7">
    <location>
        <begin position="173"/>
        <end position="195"/>
    </location>
</feature>
<dbReference type="CDD" id="cd08760">
    <property type="entry name" value="Cyt_b561_FRRS1_like"/>
    <property type="match status" value="1"/>
</dbReference>
<evidence type="ECO:0000256" key="8">
    <source>
        <dbReference type="SAM" id="Phobius"/>
    </source>
</evidence>
<keyword evidence="5 8" id="KW-1133">Transmembrane helix</keyword>
<dbReference type="PANTHER" id="PTHR47797:SF3">
    <property type="entry name" value="CYTOCHROME B561 DOMAIN-CONTAINING PROTEIN"/>
    <property type="match status" value="1"/>
</dbReference>
<evidence type="ECO:0000259" key="10">
    <source>
        <dbReference type="PROSITE" id="PS50939"/>
    </source>
</evidence>
<feature type="transmembrane region" description="Helical" evidence="8">
    <location>
        <begin position="244"/>
        <end position="263"/>
    </location>
</feature>
<keyword evidence="12" id="KW-1185">Reference proteome</keyword>
<comment type="caution">
    <text evidence="11">The sequence shown here is derived from an EMBL/GenBank/DDBJ whole genome shotgun (WGS) entry which is preliminary data.</text>
</comment>
<keyword evidence="2" id="KW-0813">Transport</keyword>
<evidence type="ECO:0000256" key="7">
    <source>
        <dbReference type="SAM" id="MobiDB-lite"/>
    </source>
</evidence>
<keyword evidence="9" id="KW-0732">Signal</keyword>
<evidence type="ECO:0000256" key="5">
    <source>
        <dbReference type="ARBA" id="ARBA00022989"/>
    </source>
</evidence>
<keyword evidence="6 8" id="KW-0472">Membrane</keyword>
<feature type="signal peptide" evidence="9">
    <location>
        <begin position="1"/>
        <end position="20"/>
    </location>
</feature>
<evidence type="ECO:0000256" key="2">
    <source>
        <dbReference type="ARBA" id="ARBA00022448"/>
    </source>
</evidence>
<dbReference type="GO" id="GO:0016020">
    <property type="term" value="C:membrane"/>
    <property type="evidence" value="ECO:0007669"/>
    <property type="project" value="UniProtKB-SubCell"/>
</dbReference>
<gene>
    <name evidence="11" type="ORF">LshimejAT787_0401330</name>
</gene>
<evidence type="ECO:0000256" key="1">
    <source>
        <dbReference type="ARBA" id="ARBA00004370"/>
    </source>
</evidence>
<dbReference type="InterPro" id="IPR015920">
    <property type="entry name" value="Cellobiose_DH-like_cyt"/>
</dbReference>
<dbReference type="Pfam" id="PF03188">
    <property type="entry name" value="Cytochrom_B561"/>
    <property type="match status" value="1"/>
</dbReference>
<feature type="transmembrane region" description="Helical" evidence="8">
    <location>
        <begin position="207"/>
        <end position="232"/>
    </location>
</feature>
<comment type="subcellular location">
    <subcellularLocation>
        <location evidence="1">Membrane</location>
    </subcellularLocation>
</comment>